<accession>A0A1H2UUA3</accession>
<feature type="domain" description="LicD/FKTN/FKRP nucleotidyltransferase" evidence="1">
    <location>
        <begin position="24"/>
        <end position="245"/>
    </location>
</feature>
<dbReference type="Proteomes" id="UP000182379">
    <property type="component" value="Unassembled WGS sequence"/>
</dbReference>
<evidence type="ECO:0000313" key="3">
    <source>
        <dbReference type="Proteomes" id="UP000182379"/>
    </source>
</evidence>
<dbReference type="RefSeq" id="WP_074704662.1">
    <property type="nucleotide sequence ID" value="NZ_FNOP01000003.1"/>
</dbReference>
<dbReference type="PANTHER" id="PTHR43404:SF2">
    <property type="entry name" value="LIPOPOLYSACCHARIDE CHOLINEPHOSPHOTRANSFERASE LICD"/>
    <property type="match status" value="1"/>
</dbReference>
<dbReference type="GO" id="GO:0016740">
    <property type="term" value="F:transferase activity"/>
    <property type="evidence" value="ECO:0007669"/>
    <property type="project" value="UniProtKB-KW"/>
</dbReference>
<dbReference type="PANTHER" id="PTHR43404">
    <property type="entry name" value="LIPOPOLYSACCHARIDE CHOLINEPHOSPHOTRANSFERASE LICD"/>
    <property type="match status" value="1"/>
</dbReference>
<dbReference type="GO" id="GO:0009100">
    <property type="term" value="P:glycoprotein metabolic process"/>
    <property type="evidence" value="ECO:0007669"/>
    <property type="project" value="UniProtKB-ARBA"/>
</dbReference>
<proteinExistence type="predicted"/>
<name>A0A1H2UUA3_ACIFE</name>
<sequence>MVKLNSIKIKQRELEILLSFQKFCESNSLKFYLSGGTLLGAIRHHGFIPWDDDIDVCMPRPDYEKLLKIYSNKNQQYCLRAKCLENFTAPFAKLVDTNTWINSKYTVDKINEQLWIDIFPVDGLPEVIDEVKKIYQKCDFYRRIFLITDAKLGEGKTTFHKYIKYILKPLSLLYGKKRCVDNIENIAKQYSYQNSKYVGAITWGLYGVGERMLKSEFEKQTLVEFEGHHFPTFSCWDSYLKGLYGDYMKLPPIEKRQTHDMEVYWRDGGK</sequence>
<dbReference type="AlphaFoldDB" id="A0A1H2UUA3"/>
<organism evidence="2 3">
    <name type="scientific">Acidaminococcus fermentans</name>
    <dbReference type="NCBI Taxonomy" id="905"/>
    <lineage>
        <taxon>Bacteria</taxon>
        <taxon>Bacillati</taxon>
        <taxon>Bacillota</taxon>
        <taxon>Negativicutes</taxon>
        <taxon>Acidaminococcales</taxon>
        <taxon>Acidaminococcaceae</taxon>
        <taxon>Acidaminococcus</taxon>
    </lineage>
</organism>
<reference evidence="2 3" key="1">
    <citation type="submission" date="2016-10" db="EMBL/GenBank/DDBJ databases">
        <authorList>
            <person name="Varghese N."/>
            <person name="Submissions S."/>
        </authorList>
    </citation>
    <scope>NUCLEOTIDE SEQUENCE [LARGE SCALE GENOMIC DNA]</scope>
    <source>
        <strain evidence="2 3">WCC6</strain>
    </source>
</reference>
<comment type="caution">
    <text evidence="2">The sequence shown here is derived from an EMBL/GenBank/DDBJ whole genome shotgun (WGS) entry which is preliminary data.</text>
</comment>
<protein>
    <submittedName>
        <fullName evidence="2">Lipopolysaccharide cholinephosphotransferase</fullName>
    </submittedName>
</protein>
<gene>
    <name evidence="2" type="ORF">SAMN05216495_10317</name>
</gene>
<dbReference type="Pfam" id="PF04991">
    <property type="entry name" value="LicD"/>
    <property type="match status" value="1"/>
</dbReference>
<keyword evidence="2" id="KW-0808">Transferase</keyword>
<dbReference type="EMBL" id="FNOP01000003">
    <property type="protein sequence ID" value="SDW59154.1"/>
    <property type="molecule type" value="Genomic_DNA"/>
</dbReference>
<dbReference type="InterPro" id="IPR052942">
    <property type="entry name" value="LPS_cholinephosphotransferase"/>
</dbReference>
<evidence type="ECO:0000313" key="2">
    <source>
        <dbReference type="EMBL" id="SDW59154.1"/>
    </source>
</evidence>
<evidence type="ECO:0000259" key="1">
    <source>
        <dbReference type="Pfam" id="PF04991"/>
    </source>
</evidence>
<dbReference type="InterPro" id="IPR007074">
    <property type="entry name" value="LicD/FKTN/FKRP_NTP_transf"/>
</dbReference>